<organism evidence="2 3">
    <name type="scientific">Haloferax mucosum ATCC BAA-1512</name>
    <dbReference type="NCBI Taxonomy" id="662479"/>
    <lineage>
        <taxon>Archaea</taxon>
        <taxon>Methanobacteriati</taxon>
        <taxon>Methanobacteriota</taxon>
        <taxon>Stenosarchaea group</taxon>
        <taxon>Halobacteria</taxon>
        <taxon>Halobacteriales</taxon>
        <taxon>Haloferacaceae</taxon>
        <taxon>Haloferax</taxon>
    </lineage>
</organism>
<dbReference type="InterPro" id="IPR006311">
    <property type="entry name" value="TAT_signal"/>
</dbReference>
<accession>M0IH56</accession>
<proteinExistence type="predicted"/>
<sequence length="277" mass="29582">MSDNNQLTRREVLLSTIGAGSATLGASGVATAASGDETRRQRGKSKKLTAEDVKEALSHAEVHPVGSNADVTARSAKLPDDLKVYYGEDKNAEVPSGKPYALESYEEFRQREVPVGFTSKDVRAAGLDSDTFYFKRDVGSVGIKEIGTELTFAFGTGVRFKASGLTEVSALLSVDVFIEIDGAGEVSIPISQFGVGYEVKDKGLCMDDLKFSHSVLRKLDIGVCVTAGLQDLSDGRYKIPIGFKASACADPCGGSWSCGYCQKVGVETKWTSPEIQI</sequence>
<dbReference type="AlphaFoldDB" id="M0IH56"/>
<reference evidence="2 3" key="1">
    <citation type="journal article" date="2014" name="PLoS Genet.">
        <title>Phylogenetically driven sequencing of extremely halophilic archaea reveals strategies for static and dynamic osmo-response.</title>
        <authorList>
            <person name="Becker E.A."/>
            <person name="Seitzer P.M."/>
            <person name="Tritt A."/>
            <person name="Larsen D."/>
            <person name="Krusor M."/>
            <person name="Yao A.I."/>
            <person name="Wu D."/>
            <person name="Madern D."/>
            <person name="Eisen J.A."/>
            <person name="Darling A.E."/>
            <person name="Facciotti M.T."/>
        </authorList>
    </citation>
    <scope>NUCLEOTIDE SEQUENCE [LARGE SCALE GENOMIC DNA]</scope>
    <source>
        <strain evidence="2 3">ATCC BAA-1512</strain>
    </source>
</reference>
<evidence type="ECO:0000256" key="1">
    <source>
        <dbReference type="SAM" id="MobiDB-lite"/>
    </source>
</evidence>
<dbReference type="PROSITE" id="PS51318">
    <property type="entry name" value="TAT"/>
    <property type="match status" value="1"/>
</dbReference>
<evidence type="ECO:0000313" key="2">
    <source>
        <dbReference type="EMBL" id="ELZ96081.1"/>
    </source>
</evidence>
<feature type="region of interest" description="Disordered" evidence="1">
    <location>
        <begin position="25"/>
        <end position="48"/>
    </location>
</feature>
<protein>
    <submittedName>
        <fullName evidence="2">Uncharacterized protein</fullName>
    </submittedName>
</protein>
<evidence type="ECO:0000313" key="3">
    <source>
        <dbReference type="Proteomes" id="UP000011550"/>
    </source>
</evidence>
<keyword evidence="3" id="KW-1185">Reference proteome</keyword>
<dbReference type="EMBL" id="AOLN01000009">
    <property type="protein sequence ID" value="ELZ96081.1"/>
    <property type="molecule type" value="Genomic_DNA"/>
</dbReference>
<dbReference type="RefSeq" id="WP_008319146.1">
    <property type="nucleotide sequence ID" value="NZ_AOLN01000009.1"/>
</dbReference>
<gene>
    <name evidence="2" type="ORF">C440_05807</name>
</gene>
<dbReference type="OrthoDB" id="350980at2157"/>
<name>M0IH56_9EURY</name>
<comment type="caution">
    <text evidence="2">The sequence shown here is derived from an EMBL/GenBank/DDBJ whole genome shotgun (WGS) entry which is preliminary data.</text>
</comment>
<dbReference type="Proteomes" id="UP000011550">
    <property type="component" value="Unassembled WGS sequence"/>
</dbReference>